<feature type="transmembrane region" description="Helical" evidence="9">
    <location>
        <begin position="38"/>
        <end position="56"/>
    </location>
</feature>
<feature type="transmembrane region" description="Helical" evidence="9">
    <location>
        <begin position="94"/>
        <end position="114"/>
    </location>
</feature>
<dbReference type="Pfam" id="PF05493">
    <property type="entry name" value="ATP_synt_H"/>
    <property type="match status" value="1"/>
</dbReference>
<evidence type="ECO:0000256" key="4">
    <source>
        <dbReference type="ARBA" id="ARBA00022692"/>
    </source>
</evidence>
<name>V5H0Z0_IXORI</name>
<dbReference type="AlphaFoldDB" id="V5H0Z0"/>
<sequence length="120" mass="13586">MVASALPVSLFTLFWLGVGAGVPWFVPKGDNRGMIQTMIGITAVLCYTFLALLLHVSDEPLGRTTTQERDSRRHTRRMVVAAGFQRRWPDDLNYWVGVLRWFCVLLVAFVHLVVRPAMVV</sequence>
<dbReference type="EMBL" id="GANP01013899">
    <property type="protein sequence ID" value="JAB70569.1"/>
    <property type="molecule type" value="mRNA"/>
</dbReference>
<dbReference type="GO" id="GO:0033181">
    <property type="term" value="C:plasma membrane proton-transporting V-type ATPase complex"/>
    <property type="evidence" value="ECO:0007669"/>
    <property type="project" value="TreeGrafter"/>
</dbReference>
<comment type="subcellular location">
    <subcellularLocation>
        <location evidence="1">Endomembrane system</location>
        <topology evidence="1">Multi-pass membrane protein</topology>
    </subcellularLocation>
</comment>
<dbReference type="GO" id="GO:0033179">
    <property type="term" value="C:proton-transporting V-type ATPase, V0 domain"/>
    <property type="evidence" value="ECO:0007669"/>
    <property type="project" value="InterPro"/>
</dbReference>
<dbReference type="GO" id="GO:0012505">
    <property type="term" value="C:endomembrane system"/>
    <property type="evidence" value="ECO:0007669"/>
    <property type="project" value="UniProtKB-SubCell"/>
</dbReference>
<dbReference type="InterPro" id="IPR008389">
    <property type="entry name" value="ATPase_V0-cplx_e1/e2_su"/>
</dbReference>
<evidence type="ECO:0000256" key="8">
    <source>
        <dbReference type="ARBA" id="ARBA00023136"/>
    </source>
</evidence>
<evidence type="ECO:0000256" key="7">
    <source>
        <dbReference type="ARBA" id="ARBA00023065"/>
    </source>
</evidence>
<reference evidence="10" key="1">
    <citation type="journal article" date="2015" name="Sci. Rep.">
        <title>Tissue- and time-dependent transcription in Ixodes ricinus salivary glands and midguts when blood feeding on the vertebrate host.</title>
        <authorList>
            <person name="Kotsyfakis M."/>
            <person name="Schwarz A."/>
            <person name="Erhart J."/>
            <person name="Ribeiro J.M."/>
        </authorList>
    </citation>
    <scope>NUCLEOTIDE SEQUENCE</scope>
    <source>
        <tissue evidence="10">Salivary gland and midgut</tissue>
    </source>
</reference>
<accession>V5H0Z0</accession>
<dbReference type="GO" id="GO:0046961">
    <property type="term" value="F:proton-transporting ATPase activity, rotational mechanism"/>
    <property type="evidence" value="ECO:0007669"/>
    <property type="project" value="InterPro"/>
</dbReference>
<keyword evidence="7" id="KW-0406">Ion transport</keyword>
<evidence type="ECO:0000313" key="10">
    <source>
        <dbReference type="EMBL" id="JAB70569.1"/>
    </source>
</evidence>
<evidence type="ECO:0000256" key="9">
    <source>
        <dbReference type="SAM" id="Phobius"/>
    </source>
</evidence>
<proteinExistence type="evidence at transcript level"/>
<protein>
    <submittedName>
        <fullName evidence="10">Putative proton-transporting v-type atpase</fullName>
    </submittedName>
</protein>
<dbReference type="PANTHER" id="PTHR12263:SF0">
    <property type="entry name" value="V-TYPE PROTON ATPASE SUBUNIT"/>
    <property type="match status" value="1"/>
</dbReference>
<evidence type="ECO:0000256" key="1">
    <source>
        <dbReference type="ARBA" id="ARBA00004127"/>
    </source>
</evidence>
<evidence type="ECO:0000256" key="3">
    <source>
        <dbReference type="ARBA" id="ARBA00022448"/>
    </source>
</evidence>
<evidence type="ECO:0000256" key="5">
    <source>
        <dbReference type="ARBA" id="ARBA00022781"/>
    </source>
</evidence>
<keyword evidence="4 9" id="KW-0812">Transmembrane</keyword>
<feature type="transmembrane region" description="Helical" evidence="9">
    <location>
        <begin position="6"/>
        <end position="26"/>
    </location>
</feature>
<keyword evidence="5" id="KW-0375">Hydrogen ion transport</keyword>
<keyword evidence="8 9" id="KW-0472">Membrane</keyword>
<dbReference type="PANTHER" id="PTHR12263">
    <property type="entry name" value="VACUOLAR ATP SYNTHASE SUBUNIT H"/>
    <property type="match status" value="1"/>
</dbReference>
<evidence type="ECO:0000256" key="2">
    <source>
        <dbReference type="ARBA" id="ARBA00008328"/>
    </source>
</evidence>
<keyword evidence="6 9" id="KW-1133">Transmembrane helix</keyword>
<organism evidence="10">
    <name type="scientific">Ixodes ricinus</name>
    <name type="common">Common tick</name>
    <name type="synonym">Acarus ricinus</name>
    <dbReference type="NCBI Taxonomy" id="34613"/>
    <lineage>
        <taxon>Eukaryota</taxon>
        <taxon>Metazoa</taxon>
        <taxon>Ecdysozoa</taxon>
        <taxon>Arthropoda</taxon>
        <taxon>Chelicerata</taxon>
        <taxon>Arachnida</taxon>
        <taxon>Acari</taxon>
        <taxon>Parasitiformes</taxon>
        <taxon>Ixodida</taxon>
        <taxon>Ixodoidea</taxon>
        <taxon>Ixodidae</taxon>
        <taxon>Ixodinae</taxon>
        <taxon>Ixodes</taxon>
    </lineage>
</organism>
<keyword evidence="3" id="KW-0813">Transport</keyword>
<evidence type="ECO:0000256" key="6">
    <source>
        <dbReference type="ARBA" id="ARBA00022989"/>
    </source>
</evidence>
<comment type="similarity">
    <text evidence="2">Belongs to the V-ATPase e1/e2 subunit family.</text>
</comment>